<feature type="compositionally biased region" description="Acidic residues" evidence="1">
    <location>
        <begin position="89"/>
        <end position="131"/>
    </location>
</feature>
<dbReference type="InterPro" id="IPR003849">
    <property type="entry name" value="Preprotein_translocase_YajC"/>
</dbReference>
<evidence type="ECO:0000313" key="2">
    <source>
        <dbReference type="EMBL" id="MBP2435520.1"/>
    </source>
</evidence>
<keyword evidence="3" id="KW-1185">Reference proteome</keyword>
<dbReference type="Pfam" id="PF02699">
    <property type="entry name" value="YajC"/>
    <property type="match status" value="1"/>
</dbReference>
<organism evidence="2 3">
    <name type="scientific">Microbacterium amylolyticum</name>
    <dbReference type="NCBI Taxonomy" id="936337"/>
    <lineage>
        <taxon>Bacteria</taxon>
        <taxon>Bacillati</taxon>
        <taxon>Actinomycetota</taxon>
        <taxon>Actinomycetes</taxon>
        <taxon>Micrococcales</taxon>
        <taxon>Microbacteriaceae</taxon>
        <taxon>Microbacterium</taxon>
    </lineage>
</organism>
<gene>
    <name evidence="2" type="ORF">JOF34_000106</name>
</gene>
<name>A0ABS4ZE16_9MICO</name>
<evidence type="ECO:0000313" key="3">
    <source>
        <dbReference type="Proteomes" id="UP001519362"/>
    </source>
</evidence>
<dbReference type="EMBL" id="JAGIOL010000001">
    <property type="protein sequence ID" value="MBP2435520.1"/>
    <property type="molecule type" value="Genomic_DNA"/>
</dbReference>
<comment type="caution">
    <text evidence="2">The sequence shown here is derived from an EMBL/GenBank/DDBJ whole genome shotgun (WGS) entry which is preliminary data.</text>
</comment>
<dbReference type="SMART" id="SM01323">
    <property type="entry name" value="YajC"/>
    <property type="match status" value="1"/>
</dbReference>
<evidence type="ECO:0000256" key="1">
    <source>
        <dbReference type="SAM" id="MobiDB-lite"/>
    </source>
</evidence>
<protein>
    <submittedName>
        <fullName evidence="2">Preprotein translocase subunit YajC</fullName>
    </submittedName>
</protein>
<feature type="region of interest" description="Disordered" evidence="1">
    <location>
        <begin position="89"/>
        <end position="137"/>
    </location>
</feature>
<reference evidence="2 3" key="1">
    <citation type="submission" date="2021-03" db="EMBL/GenBank/DDBJ databases">
        <title>Sequencing the genomes of 1000 actinobacteria strains.</title>
        <authorList>
            <person name="Klenk H.-P."/>
        </authorList>
    </citation>
    <scope>NUCLEOTIDE SEQUENCE [LARGE SCALE GENOMIC DNA]</scope>
    <source>
        <strain evidence="2 3">DSM 24221</strain>
    </source>
</reference>
<sequence length="137" mass="15154">MENFLLLAVAGGLIVFMFWSSTRRRKKMQEEEQKRQQMMLPGASVMTRSGIYGTLVSFDPDDLTQHAVIAIAPGVEIEVHAQTVVIDPEAEHELVDDDEDIDADDVNSDGIAEDGVIDSDSELADQDQQDDSDSKKD</sequence>
<accession>A0ABS4ZE16</accession>
<proteinExistence type="predicted"/>
<dbReference type="RefSeq" id="WP_165132599.1">
    <property type="nucleotide sequence ID" value="NZ_CP049253.1"/>
</dbReference>
<dbReference type="Proteomes" id="UP001519362">
    <property type="component" value="Unassembled WGS sequence"/>
</dbReference>